<evidence type="ECO:0000256" key="1">
    <source>
        <dbReference type="ARBA" id="ARBA00009005"/>
    </source>
</evidence>
<accession>A0A0K9PJ48</accession>
<dbReference type="OrthoDB" id="3223806at2759"/>
<organism evidence="3 4">
    <name type="scientific">Zostera marina</name>
    <name type="common">Eelgrass</name>
    <dbReference type="NCBI Taxonomy" id="29655"/>
    <lineage>
        <taxon>Eukaryota</taxon>
        <taxon>Viridiplantae</taxon>
        <taxon>Streptophyta</taxon>
        <taxon>Embryophyta</taxon>
        <taxon>Tracheophyta</taxon>
        <taxon>Spermatophyta</taxon>
        <taxon>Magnoliopsida</taxon>
        <taxon>Liliopsida</taxon>
        <taxon>Zosteraceae</taxon>
        <taxon>Zostera</taxon>
    </lineage>
</organism>
<dbReference type="PANTHER" id="PTHR48104">
    <property type="entry name" value="METACASPASE-4"/>
    <property type="match status" value="1"/>
</dbReference>
<evidence type="ECO:0000313" key="4">
    <source>
        <dbReference type="Proteomes" id="UP000036987"/>
    </source>
</evidence>
<dbReference type="Pfam" id="PF00656">
    <property type="entry name" value="Peptidase_C14"/>
    <property type="match status" value="1"/>
</dbReference>
<dbReference type="OMA" id="NATNIMK"/>
<dbReference type="Gene3D" id="3.40.50.12660">
    <property type="match status" value="1"/>
</dbReference>
<name>A0A0K9PJ48_ZOSMR</name>
<dbReference type="EMBL" id="LFYR01000798">
    <property type="protein sequence ID" value="KMZ68989.1"/>
    <property type="molecule type" value="Genomic_DNA"/>
</dbReference>
<evidence type="ECO:0000259" key="2">
    <source>
        <dbReference type="Pfam" id="PF00656"/>
    </source>
</evidence>
<dbReference type="GO" id="GO:0006508">
    <property type="term" value="P:proteolysis"/>
    <property type="evidence" value="ECO:0000318"/>
    <property type="project" value="GO_Central"/>
</dbReference>
<dbReference type="AlphaFoldDB" id="A0A0K9PJ48"/>
<dbReference type="InterPro" id="IPR050452">
    <property type="entry name" value="Metacaspase"/>
</dbReference>
<sequence>MQWLVKDCQSGDSLVFHFSGHGSQQLDTNNDEMDGFDETLCPLDYETNGIIVDDDINDIMVRSLKDGVKFHAIIDACHSGTVLDLPYLCKMNKKGYFEWEDHTPNSGVNKGTSGGLAISFSGCHDHQSSSDTSTLSGDTKTGAMTYAFIEAVEKEPGATYGTLLFRMRAAIREANSVSISSLIKRVFRKGIVSRASIMLIGEV</sequence>
<dbReference type="GO" id="GO:0005737">
    <property type="term" value="C:cytoplasm"/>
    <property type="evidence" value="ECO:0000318"/>
    <property type="project" value="GO_Central"/>
</dbReference>
<proteinExistence type="inferred from homology"/>
<reference evidence="4" key="1">
    <citation type="journal article" date="2016" name="Nature">
        <title>The genome of the seagrass Zostera marina reveals angiosperm adaptation to the sea.</title>
        <authorList>
            <person name="Olsen J.L."/>
            <person name="Rouze P."/>
            <person name="Verhelst B."/>
            <person name="Lin Y.-C."/>
            <person name="Bayer T."/>
            <person name="Collen J."/>
            <person name="Dattolo E."/>
            <person name="De Paoli E."/>
            <person name="Dittami S."/>
            <person name="Maumus F."/>
            <person name="Michel G."/>
            <person name="Kersting A."/>
            <person name="Lauritano C."/>
            <person name="Lohaus R."/>
            <person name="Toepel M."/>
            <person name="Tonon T."/>
            <person name="Vanneste K."/>
            <person name="Amirebrahimi M."/>
            <person name="Brakel J."/>
            <person name="Bostroem C."/>
            <person name="Chovatia M."/>
            <person name="Grimwood J."/>
            <person name="Jenkins J.W."/>
            <person name="Jueterbock A."/>
            <person name="Mraz A."/>
            <person name="Stam W.T."/>
            <person name="Tice H."/>
            <person name="Bornberg-Bauer E."/>
            <person name="Green P.J."/>
            <person name="Pearson G.A."/>
            <person name="Procaccini G."/>
            <person name="Duarte C.M."/>
            <person name="Schmutz J."/>
            <person name="Reusch T.B.H."/>
            <person name="Van de Peer Y."/>
        </authorList>
    </citation>
    <scope>NUCLEOTIDE SEQUENCE [LARGE SCALE GENOMIC DNA]</scope>
    <source>
        <strain evidence="4">cv. Finnish</strain>
    </source>
</reference>
<dbReference type="InterPro" id="IPR011600">
    <property type="entry name" value="Pept_C14_caspase"/>
</dbReference>
<evidence type="ECO:0000313" key="3">
    <source>
        <dbReference type="EMBL" id="KMZ68989.1"/>
    </source>
</evidence>
<dbReference type="Proteomes" id="UP000036987">
    <property type="component" value="Unassembled WGS sequence"/>
</dbReference>
<dbReference type="PANTHER" id="PTHR48104:SF30">
    <property type="entry name" value="METACASPASE-1"/>
    <property type="match status" value="1"/>
</dbReference>
<protein>
    <submittedName>
        <fullName evidence="3">Metacaspase 9</fullName>
    </submittedName>
</protein>
<comment type="caution">
    <text evidence="3">The sequence shown here is derived from an EMBL/GenBank/DDBJ whole genome shotgun (WGS) entry which is preliminary data.</text>
</comment>
<comment type="similarity">
    <text evidence="1">Belongs to the peptidase C14B family.</text>
</comment>
<feature type="domain" description="Peptidase C14 caspase" evidence="2">
    <location>
        <begin position="1"/>
        <end position="173"/>
    </location>
</feature>
<keyword evidence="4" id="KW-1185">Reference proteome</keyword>
<dbReference type="GO" id="GO:0004197">
    <property type="term" value="F:cysteine-type endopeptidase activity"/>
    <property type="evidence" value="ECO:0000318"/>
    <property type="project" value="GO_Central"/>
</dbReference>
<gene>
    <name evidence="3" type="ORF">ZOSMA_224G00260</name>
</gene>